<dbReference type="AlphaFoldDB" id="A0A9X1Q7W7"/>
<protein>
    <submittedName>
        <fullName evidence="1">Uncharacterized protein</fullName>
    </submittedName>
</protein>
<evidence type="ECO:0000313" key="2">
    <source>
        <dbReference type="Proteomes" id="UP001139411"/>
    </source>
</evidence>
<organism evidence="1 2">
    <name type="scientific">Dyadobacter chenhuakuii</name>
    <dbReference type="NCBI Taxonomy" id="2909339"/>
    <lineage>
        <taxon>Bacteria</taxon>
        <taxon>Pseudomonadati</taxon>
        <taxon>Bacteroidota</taxon>
        <taxon>Cytophagia</taxon>
        <taxon>Cytophagales</taxon>
        <taxon>Spirosomataceae</taxon>
        <taxon>Dyadobacter</taxon>
    </lineage>
</organism>
<dbReference type="EMBL" id="JAKFFV010000002">
    <property type="protein sequence ID" value="MCF2496785.1"/>
    <property type="molecule type" value="Genomic_DNA"/>
</dbReference>
<sequence>MTSGIDLGLGYQKDEWVPAALYHQELSLANFKWFRVGWGVRTWGYYAGRTNLTPKDNALSRDTLEFGRLTANGASFVLGANVKLWRFDIGANTDIFGIAIGLRRKGLYTKPGFSEGEGAKYYNAYVRSNPATLNFLPLALDKQNGQSEIFLRYWITDRFGVKLGYTVGRITYATEAKLDNGQKRFSKTYGVPYFALSFPLYN</sequence>
<name>A0A9X1Q7W7_9BACT</name>
<accession>A0A9X1Q7W7</accession>
<dbReference type="Proteomes" id="UP001139411">
    <property type="component" value="Unassembled WGS sequence"/>
</dbReference>
<evidence type="ECO:0000313" key="1">
    <source>
        <dbReference type="EMBL" id="MCF2496785.1"/>
    </source>
</evidence>
<gene>
    <name evidence="1" type="ORF">L0661_00605</name>
</gene>
<proteinExistence type="predicted"/>
<reference evidence="1" key="1">
    <citation type="submission" date="2022-01" db="EMBL/GenBank/DDBJ databases">
        <title>Novel species in genus Dyadobacter.</title>
        <authorList>
            <person name="Ma C."/>
        </authorList>
    </citation>
    <scope>NUCLEOTIDE SEQUENCE</scope>
    <source>
        <strain evidence="1">CY357</strain>
    </source>
</reference>
<dbReference type="RefSeq" id="WP_233796280.1">
    <property type="nucleotide sequence ID" value="NZ_JAKFFV010000002.1"/>
</dbReference>
<comment type="caution">
    <text evidence="1">The sequence shown here is derived from an EMBL/GenBank/DDBJ whole genome shotgun (WGS) entry which is preliminary data.</text>
</comment>